<proteinExistence type="predicted"/>
<dbReference type="RefSeq" id="XP_031913143.1">
    <property type="nucleotide sequence ID" value="XM_032054711.1"/>
</dbReference>
<protein>
    <submittedName>
        <fullName evidence="2">Uncharacterized protein</fullName>
    </submittedName>
</protein>
<name>A0A5N6STK2_ASPPS</name>
<dbReference type="EMBL" id="ML743580">
    <property type="protein sequence ID" value="KAE8137080.1"/>
    <property type="molecule type" value="Genomic_DNA"/>
</dbReference>
<dbReference type="AlphaFoldDB" id="A0A5N6STK2"/>
<feature type="compositionally biased region" description="Basic and acidic residues" evidence="1">
    <location>
        <begin position="56"/>
        <end position="84"/>
    </location>
</feature>
<dbReference type="GeneID" id="43638921"/>
<sequence>MTDGENELFEERRVSGEEGIRGPILSGGTPSLMMTLFFLFPSTPLAGDARGGLELGKGEKGKKGKEQEKRGSEGRKKDGQAHGEIRRRKWRVGREKKRRLWVCLCWDWTGCKMDHLGCWAGFGLLLAFLSGATIDSTLPFSRTFEAVEGPAWTNRAWKSE</sequence>
<organism evidence="2 3">
    <name type="scientific">Aspergillus pseudotamarii</name>
    <dbReference type="NCBI Taxonomy" id="132259"/>
    <lineage>
        <taxon>Eukaryota</taxon>
        <taxon>Fungi</taxon>
        <taxon>Dikarya</taxon>
        <taxon>Ascomycota</taxon>
        <taxon>Pezizomycotina</taxon>
        <taxon>Eurotiomycetes</taxon>
        <taxon>Eurotiomycetidae</taxon>
        <taxon>Eurotiales</taxon>
        <taxon>Aspergillaceae</taxon>
        <taxon>Aspergillus</taxon>
        <taxon>Aspergillus subgen. Circumdati</taxon>
    </lineage>
</organism>
<accession>A0A5N6STK2</accession>
<evidence type="ECO:0000313" key="2">
    <source>
        <dbReference type="EMBL" id="KAE8137080.1"/>
    </source>
</evidence>
<feature type="region of interest" description="Disordered" evidence="1">
    <location>
        <begin position="50"/>
        <end position="85"/>
    </location>
</feature>
<feature type="region of interest" description="Disordered" evidence="1">
    <location>
        <begin position="1"/>
        <end position="25"/>
    </location>
</feature>
<feature type="compositionally biased region" description="Basic and acidic residues" evidence="1">
    <location>
        <begin position="9"/>
        <end position="20"/>
    </location>
</feature>
<evidence type="ECO:0000313" key="3">
    <source>
        <dbReference type="Proteomes" id="UP000325672"/>
    </source>
</evidence>
<dbReference type="Proteomes" id="UP000325672">
    <property type="component" value="Unassembled WGS sequence"/>
</dbReference>
<keyword evidence="3" id="KW-1185">Reference proteome</keyword>
<reference evidence="2 3" key="1">
    <citation type="submission" date="2019-04" db="EMBL/GenBank/DDBJ databases">
        <title>Friends and foes A comparative genomics study of 23 Aspergillus species from section Flavi.</title>
        <authorList>
            <consortium name="DOE Joint Genome Institute"/>
            <person name="Kjaerbolling I."/>
            <person name="Vesth T."/>
            <person name="Frisvad J.C."/>
            <person name="Nybo J.L."/>
            <person name="Theobald S."/>
            <person name="Kildgaard S."/>
            <person name="Isbrandt T."/>
            <person name="Kuo A."/>
            <person name="Sato A."/>
            <person name="Lyhne E.K."/>
            <person name="Kogle M.E."/>
            <person name="Wiebenga A."/>
            <person name="Kun R.S."/>
            <person name="Lubbers R.J."/>
            <person name="Makela M.R."/>
            <person name="Barry K."/>
            <person name="Chovatia M."/>
            <person name="Clum A."/>
            <person name="Daum C."/>
            <person name="Haridas S."/>
            <person name="He G."/>
            <person name="LaButti K."/>
            <person name="Lipzen A."/>
            <person name="Mondo S."/>
            <person name="Riley R."/>
            <person name="Salamov A."/>
            <person name="Simmons B.A."/>
            <person name="Magnuson J.K."/>
            <person name="Henrissat B."/>
            <person name="Mortensen U.H."/>
            <person name="Larsen T.O."/>
            <person name="Devries R.P."/>
            <person name="Grigoriev I.V."/>
            <person name="Machida M."/>
            <person name="Baker S.E."/>
            <person name="Andersen M.R."/>
        </authorList>
    </citation>
    <scope>NUCLEOTIDE SEQUENCE [LARGE SCALE GENOMIC DNA]</scope>
    <source>
        <strain evidence="2 3">CBS 117625</strain>
    </source>
</reference>
<evidence type="ECO:0000256" key="1">
    <source>
        <dbReference type="SAM" id="MobiDB-lite"/>
    </source>
</evidence>
<gene>
    <name evidence="2" type="ORF">BDV38DRAFT_248207</name>
</gene>